<keyword evidence="2" id="KW-1185">Reference proteome</keyword>
<evidence type="ECO:0000313" key="1">
    <source>
        <dbReference type="EMBL" id="MDT2759228.1"/>
    </source>
</evidence>
<organism evidence="1 2">
    <name type="scientific">Enterococcus xiangfangensis</name>
    <dbReference type="NCBI Taxonomy" id="1296537"/>
    <lineage>
        <taxon>Bacteria</taxon>
        <taxon>Bacillati</taxon>
        <taxon>Bacillota</taxon>
        <taxon>Bacilli</taxon>
        <taxon>Lactobacillales</taxon>
        <taxon>Enterococcaceae</taxon>
        <taxon>Enterococcus</taxon>
    </lineage>
</organism>
<proteinExistence type="predicted"/>
<accession>A0ABU3F974</accession>
<dbReference type="Proteomes" id="UP001181046">
    <property type="component" value="Unassembled WGS sequence"/>
</dbReference>
<dbReference type="EMBL" id="JARQAJ010000002">
    <property type="protein sequence ID" value="MDT2759228.1"/>
    <property type="molecule type" value="Genomic_DNA"/>
</dbReference>
<comment type="caution">
    <text evidence="1">The sequence shown here is derived from an EMBL/GenBank/DDBJ whole genome shotgun (WGS) entry which is preliminary data.</text>
</comment>
<dbReference type="RefSeq" id="WP_280531854.1">
    <property type="nucleotide sequence ID" value="NZ_BJDX01000002.1"/>
</dbReference>
<sequence>MVSLMGIGPSTKETTLHHFQDPLVDLLSKDPDIDFQGVVVVGTPQSNAMKYLVGQRSAAWLEGMRTNGVIATTDGWGNSDVDFANTLEEVGRRDISVIGLKFIGTQAKFVVENDFTKHVLDFNKSAEGIETEVVGENTINHQDAIKALASIKLKMRKDNQQLR</sequence>
<protein>
    <submittedName>
        <fullName evidence="1">Glycine/sarcosine/betaine reductase component B subunit</fullName>
    </submittedName>
</protein>
<name>A0ABU3F974_9ENTE</name>
<dbReference type="InterPro" id="IPR015417">
    <property type="entry name" value="Gly_reductase_pB_sua/b"/>
</dbReference>
<dbReference type="Pfam" id="PF09338">
    <property type="entry name" value="Gly_reductase"/>
    <property type="match status" value="1"/>
</dbReference>
<evidence type="ECO:0000313" key="2">
    <source>
        <dbReference type="Proteomes" id="UP001181046"/>
    </source>
</evidence>
<reference evidence="1" key="1">
    <citation type="submission" date="2023-03" db="EMBL/GenBank/DDBJ databases">
        <authorList>
            <person name="Shen W."/>
            <person name="Cai J."/>
        </authorList>
    </citation>
    <scope>NUCLEOTIDE SEQUENCE</scope>
    <source>
        <strain evidence="1">P66-3</strain>
    </source>
</reference>
<gene>
    <name evidence="1" type="ORF">P7H27_05570</name>
</gene>